<dbReference type="PANTHER" id="PTHR11360:SF177">
    <property type="entry name" value="RIBOFLAVIN TRANSPORTER MCH5"/>
    <property type="match status" value="1"/>
</dbReference>
<feature type="transmembrane region" description="Helical" evidence="4">
    <location>
        <begin position="624"/>
        <end position="644"/>
    </location>
</feature>
<name>A0A1J8RD79_9AGAM</name>
<keyword evidence="4" id="KW-0472">Membrane</keyword>
<feature type="transmembrane region" description="Helical" evidence="4">
    <location>
        <begin position="41"/>
        <end position="61"/>
    </location>
</feature>
<evidence type="ECO:0000259" key="5">
    <source>
        <dbReference type="PROSITE" id="PS50850"/>
    </source>
</evidence>
<proteinExistence type="inferred from homology"/>
<keyword evidence="7" id="KW-1185">Reference proteome</keyword>
<feature type="transmembrane region" description="Helical" evidence="4">
    <location>
        <begin position="821"/>
        <end position="842"/>
    </location>
</feature>
<feature type="transmembrane region" description="Helical" evidence="4">
    <location>
        <begin position="701"/>
        <end position="720"/>
    </location>
</feature>
<comment type="similarity">
    <text evidence="2">Belongs to the major facilitator superfamily. Monocarboxylate porter (TC 2.A.1.13) family.</text>
</comment>
<dbReference type="InterPro" id="IPR020846">
    <property type="entry name" value="MFS_dom"/>
</dbReference>
<feature type="transmembrane region" description="Helical" evidence="4">
    <location>
        <begin position="665"/>
        <end position="689"/>
    </location>
</feature>
<dbReference type="GO" id="GO:0022857">
    <property type="term" value="F:transmembrane transporter activity"/>
    <property type="evidence" value="ECO:0007669"/>
    <property type="project" value="InterPro"/>
</dbReference>
<gene>
    <name evidence="6" type="ORF">AZE42_11367</name>
</gene>
<protein>
    <recommendedName>
        <fullName evidence="5">Major facilitator superfamily (MFS) profile domain-containing protein</fullName>
    </recommendedName>
</protein>
<feature type="transmembrane region" description="Helical" evidence="4">
    <location>
        <begin position="396"/>
        <end position="417"/>
    </location>
</feature>
<feature type="transmembrane region" description="Helical" evidence="4">
    <location>
        <begin position="276"/>
        <end position="295"/>
    </location>
</feature>
<feature type="transmembrane region" description="Helical" evidence="4">
    <location>
        <begin position="307"/>
        <end position="326"/>
    </location>
</feature>
<feature type="transmembrane region" description="Helical" evidence="4">
    <location>
        <begin position="560"/>
        <end position="580"/>
    </location>
</feature>
<dbReference type="CDD" id="cd17352">
    <property type="entry name" value="MFS_MCT_SLC16"/>
    <property type="match status" value="1"/>
</dbReference>
<dbReference type="SUPFAM" id="SSF103473">
    <property type="entry name" value="MFS general substrate transporter"/>
    <property type="match status" value="2"/>
</dbReference>
<evidence type="ECO:0000313" key="7">
    <source>
        <dbReference type="Proteomes" id="UP000183567"/>
    </source>
</evidence>
<feature type="transmembrane region" description="Helical" evidence="4">
    <location>
        <begin position="240"/>
        <end position="264"/>
    </location>
</feature>
<feature type="transmembrane region" description="Helical" evidence="4">
    <location>
        <begin position="506"/>
        <end position="528"/>
    </location>
</feature>
<dbReference type="GO" id="GO:0016020">
    <property type="term" value="C:membrane"/>
    <property type="evidence" value="ECO:0007669"/>
    <property type="project" value="UniProtKB-SubCell"/>
</dbReference>
<dbReference type="Gene3D" id="1.20.1250.20">
    <property type="entry name" value="MFS general substrate transporter like domains"/>
    <property type="match status" value="4"/>
</dbReference>
<comment type="caution">
    <text evidence="6">The sequence shown here is derived from an EMBL/GenBank/DDBJ whole genome shotgun (WGS) entry which is preliminary data.</text>
</comment>
<dbReference type="PROSITE" id="PS50850">
    <property type="entry name" value="MFS"/>
    <property type="match status" value="2"/>
</dbReference>
<dbReference type="PANTHER" id="PTHR11360">
    <property type="entry name" value="MONOCARBOXYLATE TRANSPORTER"/>
    <property type="match status" value="1"/>
</dbReference>
<dbReference type="OrthoDB" id="6509908at2759"/>
<sequence>MSGGERTASPTSEHVDTEKSLAPLPPPPPPPPFVEGGLRGYMTVLGAFFALFGAFGQSMAFGSFQLWYSQNQLLTYTASEISWIGSVQLWVFFVSGAFVGRLFDAYGPTLLLASGTVILAFSLMMTSLATKYYEFILAQGVLFGIGFGLLFFPSMGATATHFTKHRATTLGIAAAGNSVGGVVFPIMLQRLFNNVGFGWAVRISAFVSLACGIIATATISSCLPRRKPGPWIDVPSLKDVNYALFVLGSAITTLGIFVPTYYIVNYAEGSHISQTLAFGSLSVMNAGSVFGRIVPSILADHIGTYNTLIPSAALMVIFTLAFWFHAHNLAAIMAYSIFYGFFSGSWFALQTSCIAQISKMEKIGVRIGMAYTLVSFSALIGEPIAGTILTRDNGSYTGLIVFTGVCLLLGCALALLVKLRINSSLLAKVIMSGSERTASPTSEHVDPEKSLAPPSPPFVEGGLRGYMTVLGAFFALFSTFGQSMSFGSFQLWYSQNQLSPYTASEISWIGSVQLCVFFLSGGLVGRLFDAYGPTLLLASGTMIITFSLMMTSLATKYYQFILAQGVLFGIGFGLLFFPSMGATATHFTKYRATALGIAAAGSSVGGVVFPIMLQRLFNNVGFSWAVRISAFICLASGVIATATVSSRLPRRKPGPWIDVPSLKDINYALFVSGSALTSLGIFVPMYYIVPYAGSSHISQTLAFGTLSVMNAGSVFGNILPSTMADHIGRFNTLVPSAALMVILTLALWFHAHNLAVIMTYSVFYGFFSGGWFALQNSCIAQISKMEKIGVRIGMAYSLVAFPVLVGSPIAGALLTRENGNYTGLIVFSGVSVFVGCVITLLLKLRLNSSLLAKV</sequence>
<feature type="transmembrane region" description="Helical" evidence="4">
    <location>
        <begin position="110"/>
        <end position="129"/>
    </location>
</feature>
<feature type="transmembrane region" description="Helical" evidence="4">
    <location>
        <begin position="167"/>
        <end position="187"/>
    </location>
</feature>
<feature type="transmembrane region" description="Helical" evidence="4">
    <location>
        <begin position="592"/>
        <end position="612"/>
    </location>
</feature>
<evidence type="ECO:0000313" key="6">
    <source>
        <dbReference type="EMBL" id="OJA19690.1"/>
    </source>
</evidence>
<feature type="transmembrane region" description="Helical" evidence="4">
    <location>
        <begin position="370"/>
        <end position="390"/>
    </location>
</feature>
<feature type="domain" description="Major facilitator superfamily (MFS) profile" evidence="5">
    <location>
        <begin position="464"/>
        <end position="847"/>
    </location>
</feature>
<feature type="domain" description="Major facilitator superfamily (MFS) profile" evidence="5">
    <location>
        <begin position="39"/>
        <end position="422"/>
    </location>
</feature>
<feature type="transmembrane region" description="Helical" evidence="4">
    <location>
        <begin position="465"/>
        <end position="486"/>
    </location>
</feature>
<dbReference type="InterPro" id="IPR050327">
    <property type="entry name" value="Proton-linked_MCT"/>
</dbReference>
<feature type="transmembrane region" description="Helical" evidence="4">
    <location>
        <begin position="81"/>
        <end position="103"/>
    </location>
</feature>
<dbReference type="InterPro" id="IPR011701">
    <property type="entry name" value="MFS"/>
</dbReference>
<dbReference type="Pfam" id="PF07690">
    <property type="entry name" value="MFS_1"/>
    <property type="match status" value="2"/>
</dbReference>
<feature type="transmembrane region" description="Helical" evidence="4">
    <location>
        <begin position="795"/>
        <end position="815"/>
    </location>
</feature>
<accession>A0A1J8RD79</accession>
<feature type="transmembrane region" description="Helical" evidence="4">
    <location>
        <begin position="199"/>
        <end position="219"/>
    </location>
</feature>
<comment type="subcellular location">
    <subcellularLocation>
        <location evidence="1">Membrane</location>
        <topology evidence="1">Multi-pass membrane protein</topology>
    </subcellularLocation>
</comment>
<organism evidence="6 7">
    <name type="scientific">Rhizopogon vesiculosus</name>
    <dbReference type="NCBI Taxonomy" id="180088"/>
    <lineage>
        <taxon>Eukaryota</taxon>
        <taxon>Fungi</taxon>
        <taxon>Dikarya</taxon>
        <taxon>Basidiomycota</taxon>
        <taxon>Agaricomycotina</taxon>
        <taxon>Agaricomycetes</taxon>
        <taxon>Agaricomycetidae</taxon>
        <taxon>Boletales</taxon>
        <taxon>Suillineae</taxon>
        <taxon>Rhizopogonaceae</taxon>
        <taxon>Rhizopogon</taxon>
    </lineage>
</organism>
<feature type="transmembrane region" description="Helical" evidence="4">
    <location>
        <begin position="757"/>
        <end position="774"/>
    </location>
</feature>
<dbReference type="InterPro" id="IPR036259">
    <property type="entry name" value="MFS_trans_sf"/>
</dbReference>
<evidence type="ECO:0000256" key="2">
    <source>
        <dbReference type="ARBA" id="ARBA00006727"/>
    </source>
</evidence>
<evidence type="ECO:0000256" key="3">
    <source>
        <dbReference type="SAM" id="MobiDB-lite"/>
    </source>
</evidence>
<keyword evidence="4" id="KW-0812">Transmembrane</keyword>
<feature type="transmembrane region" description="Helical" evidence="4">
    <location>
        <begin position="732"/>
        <end position="751"/>
    </location>
</feature>
<evidence type="ECO:0000256" key="1">
    <source>
        <dbReference type="ARBA" id="ARBA00004141"/>
    </source>
</evidence>
<dbReference type="Proteomes" id="UP000183567">
    <property type="component" value="Unassembled WGS sequence"/>
</dbReference>
<keyword evidence="4" id="KW-1133">Transmembrane helix</keyword>
<feature type="transmembrane region" description="Helical" evidence="4">
    <location>
        <begin position="135"/>
        <end position="155"/>
    </location>
</feature>
<evidence type="ECO:0000256" key="4">
    <source>
        <dbReference type="SAM" id="Phobius"/>
    </source>
</evidence>
<feature type="transmembrane region" description="Helical" evidence="4">
    <location>
        <begin position="332"/>
        <end position="349"/>
    </location>
</feature>
<dbReference type="AlphaFoldDB" id="A0A1J8RD79"/>
<feature type="region of interest" description="Disordered" evidence="3">
    <location>
        <begin position="1"/>
        <end position="29"/>
    </location>
</feature>
<reference evidence="6 7" key="1">
    <citation type="submission" date="2016-03" db="EMBL/GenBank/DDBJ databases">
        <title>Comparative genomics of the ectomycorrhizal sister species Rhizopogon vinicolor and Rhizopogon vesiculosus (Basidiomycota: Boletales) reveals a divergence of the mating type B locus.</title>
        <authorList>
            <person name="Mujic A.B."/>
            <person name="Kuo A."/>
            <person name="Tritt A."/>
            <person name="Lipzen A."/>
            <person name="Chen C."/>
            <person name="Johnson J."/>
            <person name="Sharma A."/>
            <person name="Barry K."/>
            <person name="Grigoriev I.V."/>
            <person name="Spatafora J.W."/>
        </authorList>
    </citation>
    <scope>NUCLEOTIDE SEQUENCE [LARGE SCALE GENOMIC DNA]</scope>
    <source>
        <strain evidence="6 7">AM-OR11-056</strain>
    </source>
</reference>
<feature type="transmembrane region" description="Helical" evidence="4">
    <location>
        <begin position="535"/>
        <end position="554"/>
    </location>
</feature>
<dbReference type="EMBL" id="LVVM01000931">
    <property type="protein sequence ID" value="OJA19690.1"/>
    <property type="molecule type" value="Genomic_DNA"/>
</dbReference>